<keyword evidence="5" id="KW-1185">Reference proteome</keyword>
<dbReference type="Proteomes" id="UP000324832">
    <property type="component" value="Unassembled WGS sequence"/>
</dbReference>
<reference evidence="4 5" key="1">
    <citation type="submission" date="2017-07" db="EMBL/GenBank/DDBJ databases">
        <authorList>
            <person name="Talla V."/>
            <person name="Backstrom N."/>
        </authorList>
    </citation>
    <scope>NUCLEOTIDE SEQUENCE [LARGE SCALE GENOMIC DNA]</scope>
</reference>
<dbReference type="PANTHER" id="PTHR12169:SF6">
    <property type="entry name" value="AFG1-LIKE ATPASE"/>
    <property type="match status" value="1"/>
</dbReference>
<evidence type="ECO:0000313" key="4">
    <source>
        <dbReference type="EMBL" id="VVC96476.1"/>
    </source>
</evidence>
<sequence length="198" mass="22740">MLKQRSCLLLVPATKPRWRQCYHSIRLLSSPAQENPTSPGGPWSLYLEKVENGSLSKDPHQENVVQHLQNVYQEVVSYKRPAIQTKMSDSIFSFFKRREPLKIAAPKGLYIYGSVGGGKTMLMDLFYETVPIKEKLRVHFNSFMLNIHSRIHELKIKSGRGASSFRDENSKPFDPIPPVAADITQESWLICFDEFQKQ</sequence>
<evidence type="ECO:0000313" key="5">
    <source>
        <dbReference type="Proteomes" id="UP000324832"/>
    </source>
</evidence>
<name>A0A5E4QG28_9NEOP</name>
<proteinExistence type="inferred from homology"/>
<dbReference type="PANTHER" id="PTHR12169">
    <property type="entry name" value="ATPASE N2B"/>
    <property type="match status" value="1"/>
</dbReference>
<dbReference type="SUPFAM" id="SSF52540">
    <property type="entry name" value="P-loop containing nucleoside triphosphate hydrolases"/>
    <property type="match status" value="1"/>
</dbReference>
<dbReference type="GO" id="GO:0016887">
    <property type="term" value="F:ATP hydrolysis activity"/>
    <property type="evidence" value="ECO:0007669"/>
    <property type="project" value="InterPro"/>
</dbReference>
<evidence type="ECO:0000256" key="1">
    <source>
        <dbReference type="ARBA" id="ARBA00010322"/>
    </source>
</evidence>
<organism evidence="4 5">
    <name type="scientific">Leptidea sinapis</name>
    <dbReference type="NCBI Taxonomy" id="189913"/>
    <lineage>
        <taxon>Eukaryota</taxon>
        <taxon>Metazoa</taxon>
        <taxon>Ecdysozoa</taxon>
        <taxon>Arthropoda</taxon>
        <taxon>Hexapoda</taxon>
        <taxon>Insecta</taxon>
        <taxon>Pterygota</taxon>
        <taxon>Neoptera</taxon>
        <taxon>Endopterygota</taxon>
        <taxon>Lepidoptera</taxon>
        <taxon>Glossata</taxon>
        <taxon>Ditrysia</taxon>
        <taxon>Papilionoidea</taxon>
        <taxon>Pieridae</taxon>
        <taxon>Dismorphiinae</taxon>
        <taxon>Leptidea</taxon>
    </lineage>
</organism>
<evidence type="ECO:0000256" key="2">
    <source>
        <dbReference type="ARBA" id="ARBA00022741"/>
    </source>
</evidence>
<dbReference type="EMBL" id="FZQP02002747">
    <property type="protein sequence ID" value="VVC96476.1"/>
    <property type="molecule type" value="Genomic_DNA"/>
</dbReference>
<dbReference type="AlphaFoldDB" id="A0A5E4QG28"/>
<dbReference type="InterPro" id="IPR027417">
    <property type="entry name" value="P-loop_NTPase"/>
</dbReference>
<dbReference type="InterPro" id="IPR005654">
    <property type="entry name" value="ATPase_AFG1-like"/>
</dbReference>
<keyword evidence="3" id="KW-0067">ATP-binding</keyword>
<evidence type="ECO:0008006" key="6">
    <source>
        <dbReference type="Google" id="ProtNLM"/>
    </source>
</evidence>
<protein>
    <recommendedName>
        <fullName evidence="6">ATPase N2B</fullName>
    </recommendedName>
</protein>
<comment type="similarity">
    <text evidence="1">Belongs to the AFG1 ATPase family.</text>
</comment>
<dbReference type="GO" id="GO:0005739">
    <property type="term" value="C:mitochondrion"/>
    <property type="evidence" value="ECO:0007669"/>
    <property type="project" value="TreeGrafter"/>
</dbReference>
<dbReference type="Pfam" id="PF03969">
    <property type="entry name" value="AFG1_ATPase"/>
    <property type="match status" value="1"/>
</dbReference>
<keyword evidence="2" id="KW-0547">Nucleotide-binding</keyword>
<gene>
    <name evidence="4" type="ORF">LSINAPIS_LOCUS7974</name>
</gene>
<dbReference type="GO" id="GO:0005524">
    <property type="term" value="F:ATP binding"/>
    <property type="evidence" value="ECO:0007669"/>
    <property type="project" value="UniProtKB-KW"/>
</dbReference>
<evidence type="ECO:0000256" key="3">
    <source>
        <dbReference type="ARBA" id="ARBA00022840"/>
    </source>
</evidence>
<accession>A0A5E4QG28</accession>
<dbReference type="Gene3D" id="3.40.50.300">
    <property type="entry name" value="P-loop containing nucleotide triphosphate hydrolases"/>
    <property type="match status" value="1"/>
</dbReference>